<feature type="compositionally biased region" description="Basic and acidic residues" evidence="2">
    <location>
        <begin position="403"/>
        <end position="435"/>
    </location>
</feature>
<evidence type="ECO:0000256" key="2">
    <source>
        <dbReference type="SAM" id="MobiDB-lite"/>
    </source>
</evidence>
<proteinExistence type="predicted"/>
<dbReference type="InterPro" id="IPR013211">
    <property type="entry name" value="LVIVD"/>
</dbReference>
<accession>A0A1N6GZQ6</accession>
<dbReference type="OrthoDB" id="9783375at2"/>
<dbReference type="RefSeq" id="WP_074205991.1">
    <property type="nucleotide sequence ID" value="NZ_FSQW01000002.1"/>
</dbReference>
<keyword evidence="1 3" id="KW-0732">Signal</keyword>
<dbReference type="PANTHER" id="PTHR35038:SF8">
    <property type="entry name" value="C-TYPE POLYHEME CYTOCHROME OMCC"/>
    <property type="match status" value="1"/>
</dbReference>
<dbReference type="SUPFAM" id="SSF101908">
    <property type="entry name" value="Putative isomerase YbhE"/>
    <property type="match status" value="1"/>
</dbReference>
<organism evidence="4 5">
    <name type="scientific">Parasphingorhabdus marina DSM 22363</name>
    <dbReference type="NCBI Taxonomy" id="1123272"/>
    <lineage>
        <taxon>Bacteria</taxon>
        <taxon>Pseudomonadati</taxon>
        <taxon>Pseudomonadota</taxon>
        <taxon>Alphaproteobacteria</taxon>
        <taxon>Sphingomonadales</taxon>
        <taxon>Sphingomonadaceae</taxon>
        <taxon>Parasphingorhabdus</taxon>
    </lineage>
</organism>
<dbReference type="SUPFAM" id="SSF48695">
    <property type="entry name" value="Multiheme cytochromes"/>
    <property type="match status" value="2"/>
</dbReference>
<dbReference type="STRING" id="1123272.SAMN02745824_3068"/>
<dbReference type="PANTHER" id="PTHR35038">
    <property type="entry name" value="DISSIMILATORY SULFITE REDUCTASE SIRA"/>
    <property type="match status" value="1"/>
</dbReference>
<feature type="chain" id="PRO_5013088275" evidence="3">
    <location>
        <begin position="34"/>
        <end position="1389"/>
    </location>
</feature>
<name>A0A1N6GZQ6_9SPHN</name>
<reference evidence="5" key="1">
    <citation type="submission" date="2016-11" db="EMBL/GenBank/DDBJ databases">
        <authorList>
            <person name="Varghese N."/>
            <person name="Submissions S."/>
        </authorList>
    </citation>
    <scope>NUCLEOTIDE SEQUENCE [LARGE SCALE GENOMIC DNA]</scope>
    <source>
        <strain evidence="5">DSM 22363</strain>
    </source>
</reference>
<dbReference type="GO" id="GO:0016491">
    <property type="term" value="F:oxidoreductase activity"/>
    <property type="evidence" value="ECO:0007669"/>
    <property type="project" value="TreeGrafter"/>
</dbReference>
<evidence type="ECO:0000256" key="3">
    <source>
        <dbReference type="SAM" id="SignalP"/>
    </source>
</evidence>
<dbReference type="EMBL" id="FSQW01000002">
    <property type="protein sequence ID" value="SIO13024.1"/>
    <property type="molecule type" value="Genomic_DNA"/>
</dbReference>
<dbReference type="Pfam" id="PF08309">
    <property type="entry name" value="LVIVD"/>
    <property type="match status" value="3"/>
</dbReference>
<sequence>MQLIQTLLHQKKWLLAGLGALVLTAAPASLLMAAGKEKPQKIDYSFTPPAPQNQTWDAAEAKSSGCVSCHTDSDQKTMHETPAVVLGCVDCHGGDAAVTGDNSWGKNSLAYMDALKKAHVLPKYPESWHWPSSANPKRSYALLNKESPEFVRFVNPSDYRVAREACGACHMEIIEASERSLMATGAMLWGGAAYNNGIVPFKNYVFGEAYTRKGEGATIKSPGNPHGTVTEEQKKRGALPILYPLPTWHTIPPGDIFRVFERGGRNINTQFPEIGLPNIGGIIQRLEEPGRPDLKQSNRGPGTGLRVAIPALNIHKTRLNDPFMWFMGTNDQPGDYRQSGCAGCHVVYANDREPRHSLIWAKYGRDGQTQTVDPTIRNLKEGEHRTGSYGTYDAAHGKKGKYGGKDDHAGKAAGNDDGHGDDHSGDIDPAKREKGHPIKHTFTRAIPTAQCMNCHMHQPNIFLNSYLGYTMWDYESDAPYMWPGPDNKTPRPEGMSDEEYAKIYKTQKFPTAEEVRKVLDRNPEGAAPKGLWADIDFLRNVYDLNSELKDTQFADYHGHGWNFRAILKRDREGNLLDADGDIIDNDDPEKFRREEEEKFVKPGINPGKSVHMMSIHAEVGMQCADCHFAQDSHGNGLIYGEVANAVEISCKDCHGTADAYPTLKTSNLAARPKGKDLALLRNADGQRRFEWMQDPQGNRVLIQRSIVDPELSWRVSLVKDSVDRDHPDFNMKAARSKLMSKTASETGKYSFGTGIAAEDRAHKDDNMVCFTCHLSWTTSCGGCHLPIEANWQAESHRYEGGTTRNYATYNPQVARDQMFQLGLHQTTKGNIIAPVRSTSALVLSSTNINRERIYVQQPPISAIGYSSQAFAPHFPHTVRKTETKQCSDCHLSEANDNNAIMSQLLLQGTNFVNFVGLHAWVGLEKGFEAVRVTEWDEPQAVIGSYLQKYAYPDYWRMHVEDNDRELINWVRGKTLDGDLSGETKALEEFANVVQGTGDAVRCLQLRGEYMFVAEGKGGFRAYDVASIGNKGFSERIVKAPFSSLGHDTHVDTKNATCMALATNQPIAPTRNTKELREINEEQPFHPIYNYAVITDSEEGLVLVDVNTLADGEFRNNFFKRAATWNEGNVLAGARHITLAGHYAYIAAASGLVVIDLDDPLKPRHVTTVPMTDARASAIQFRYLWVTDTDGVKLFDVTDMENPVAVESGTIPLANAQRLYLARTYAYIAAKNEGLVIANITRPEAPVIYRKETFGGQMNDAEDVIVGSTNATLFAYVADGRNGLKVIQLTSPDSQPNYYGFSPPPVPELIAFARTPKPALALSKGLDRDRAVDETGGQMAIFGRIGSRPFNRSEMQRFYLNKQGKPYFVKDAVDMADWVGAKAPPKIARR</sequence>
<dbReference type="InterPro" id="IPR036280">
    <property type="entry name" value="Multihaem_cyt_sf"/>
</dbReference>
<feature type="signal peptide" evidence="3">
    <location>
        <begin position="1"/>
        <end position="33"/>
    </location>
</feature>
<feature type="region of interest" description="Disordered" evidence="2">
    <location>
        <begin position="382"/>
        <end position="435"/>
    </location>
</feature>
<dbReference type="Proteomes" id="UP000185192">
    <property type="component" value="Unassembled WGS sequence"/>
</dbReference>
<evidence type="ECO:0000313" key="4">
    <source>
        <dbReference type="EMBL" id="SIO13024.1"/>
    </source>
</evidence>
<evidence type="ECO:0000313" key="5">
    <source>
        <dbReference type="Proteomes" id="UP000185192"/>
    </source>
</evidence>
<dbReference type="InterPro" id="IPR051829">
    <property type="entry name" value="Multiheme_Cytochr_ET"/>
</dbReference>
<keyword evidence="5" id="KW-1185">Reference proteome</keyword>
<evidence type="ECO:0000256" key="1">
    <source>
        <dbReference type="ARBA" id="ARBA00022729"/>
    </source>
</evidence>
<protein>
    <submittedName>
        <fullName evidence="4">LVIVD repeat-containing protein</fullName>
    </submittedName>
</protein>
<gene>
    <name evidence="4" type="ORF">SAMN02745824_3068</name>
</gene>